<proteinExistence type="predicted"/>
<organism evidence="1">
    <name type="scientific">viral metagenome</name>
    <dbReference type="NCBI Taxonomy" id="1070528"/>
    <lineage>
        <taxon>unclassified sequences</taxon>
        <taxon>metagenomes</taxon>
        <taxon>organismal metagenomes</taxon>
    </lineage>
</organism>
<dbReference type="EMBL" id="MT142939">
    <property type="protein sequence ID" value="QJA90809.1"/>
    <property type="molecule type" value="Genomic_DNA"/>
</dbReference>
<dbReference type="AlphaFoldDB" id="A0A6M3L8S9"/>
<sequence>MTDGEWFAPREIRFNRRTTIWLLENLETLQSGIWPPEASNYIDTNIRKKGVSRRAPSATPIEYAAEIEQRLERAGLDGLILEAIECWDRTAESLSKQLNMAEWTISKRRKRALRFVSGWRRKGSYKIWQSGRNKSIEC</sequence>
<accession>A0A6M3L8S9</accession>
<protein>
    <submittedName>
        <fullName evidence="1">Uncharacterized protein</fullName>
    </submittedName>
</protein>
<evidence type="ECO:0000313" key="1">
    <source>
        <dbReference type="EMBL" id="QJA90809.1"/>
    </source>
</evidence>
<name>A0A6M3L8S9_9ZZZZ</name>
<gene>
    <name evidence="1" type="ORF">MM415B03559_0006</name>
</gene>
<reference evidence="1" key="1">
    <citation type="submission" date="2020-03" db="EMBL/GenBank/DDBJ databases">
        <title>The deep terrestrial virosphere.</title>
        <authorList>
            <person name="Holmfeldt K."/>
            <person name="Nilsson E."/>
            <person name="Simone D."/>
            <person name="Lopez-Fernandez M."/>
            <person name="Wu X."/>
            <person name="de Brujin I."/>
            <person name="Lundin D."/>
            <person name="Andersson A."/>
            <person name="Bertilsson S."/>
            <person name="Dopson M."/>
        </authorList>
    </citation>
    <scope>NUCLEOTIDE SEQUENCE</scope>
    <source>
        <strain evidence="1">MM415B03559</strain>
    </source>
</reference>